<sequence>MNDGDEPLKILQAWRTRWLSLEIAVSRIWTESKTHFEMARRPEKCYAAEVLYDVQKVNKAFEAKDEDQTKLLKDLMTLLSSLVHKVVIPTEYIDVLTSILEDHLNPKPYLGYLFETYVDNMKADKTDGFSLADEAVMRESCIRFITTLVDQIRQRLPDNITVLQKTSLLSVENTWCVMNEPLIPLLEEMAVPPETIEKIRNHWSKITLLNWEQISSTQSFWCEVHSYKDACDENPFAELAGFAMSMLDLPYSNAEVERTFSQLNSKIQAEEQAEA</sequence>
<dbReference type="Proteomes" id="UP000805193">
    <property type="component" value="Unassembled WGS sequence"/>
</dbReference>
<comment type="caution">
    <text evidence="1">The sequence shown here is derived from an EMBL/GenBank/DDBJ whole genome shotgun (WGS) entry which is preliminary data.</text>
</comment>
<accession>A0AC60PDY7</accession>
<organism evidence="1 2">
    <name type="scientific">Ixodes persulcatus</name>
    <name type="common">Taiga tick</name>
    <dbReference type="NCBI Taxonomy" id="34615"/>
    <lineage>
        <taxon>Eukaryota</taxon>
        <taxon>Metazoa</taxon>
        <taxon>Ecdysozoa</taxon>
        <taxon>Arthropoda</taxon>
        <taxon>Chelicerata</taxon>
        <taxon>Arachnida</taxon>
        <taxon>Acari</taxon>
        <taxon>Parasitiformes</taxon>
        <taxon>Ixodida</taxon>
        <taxon>Ixodoidea</taxon>
        <taxon>Ixodidae</taxon>
        <taxon>Ixodinae</taxon>
        <taxon>Ixodes</taxon>
    </lineage>
</organism>
<proteinExistence type="predicted"/>
<protein>
    <submittedName>
        <fullName evidence="1">Uncharacterized protein</fullName>
    </submittedName>
</protein>
<name>A0AC60PDY7_IXOPE</name>
<evidence type="ECO:0000313" key="2">
    <source>
        <dbReference type="Proteomes" id="UP000805193"/>
    </source>
</evidence>
<evidence type="ECO:0000313" key="1">
    <source>
        <dbReference type="EMBL" id="KAG0417942.1"/>
    </source>
</evidence>
<dbReference type="EMBL" id="JABSTQ010010782">
    <property type="protein sequence ID" value="KAG0417942.1"/>
    <property type="molecule type" value="Genomic_DNA"/>
</dbReference>
<gene>
    <name evidence="1" type="ORF">HPB47_005243</name>
</gene>
<keyword evidence="2" id="KW-1185">Reference proteome</keyword>
<reference evidence="1 2" key="1">
    <citation type="journal article" date="2020" name="Cell">
        <title>Large-Scale Comparative Analyses of Tick Genomes Elucidate Their Genetic Diversity and Vector Capacities.</title>
        <authorList>
            <consortium name="Tick Genome and Microbiome Consortium (TIGMIC)"/>
            <person name="Jia N."/>
            <person name="Wang J."/>
            <person name="Shi W."/>
            <person name="Du L."/>
            <person name="Sun Y."/>
            <person name="Zhan W."/>
            <person name="Jiang J.F."/>
            <person name="Wang Q."/>
            <person name="Zhang B."/>
            <person name="Ji P."/>
            <person name="Bell-Sakyi L."/>
            <person name="Cui X.M."/>
            <person name="Yuan T.T."/>
            <person name="Jiang B.G."/>
            <person name="Yang W.F."/>
            <person name="Lam T.T."/>
            <person name="Chang Q.C."/>
            <person name="Ding S.J."/>
            <person name="Wang X.J."/>
            <person name="Zhu J.G."/>
            <person name="Ruan X.D."/>
            <person name="Zhao L."/>
            <person name="Wei J.T."/>
            <person name="Ye R.Z."/>
            <person name="Que T.C."/>
            <person name="Du C.H."/>
            <person name="Zhou Y.H."/>
            <person name="Cheng J.X."/>
            <person name="Dai P.F."/>
            <person name="Guo W.B."/>
            <person name="Han X.H."/>
            <person name="Huang E.J."/>
            <person name="Li L.F."/>
            <person name="Wei W."/>
            <person name="Gao Y.C."/>
            <person name="Liu J.Z."/>
            <person name="Shao H.Z."/>
            <person name="Wang X."/>
            <person name="Wang C.C."/>
            <person name="Yang T.C."/>
            <person name="Huo Q.B."/>
            <person name="Li W."/>
            <person name="Chen H.Y."/>
            <person name="Chen S.E."/>
            <person name="Zhou L.G."/>
            <person name="Ni X.B."/>
            <person name="Tian J.H."/>
            <person name="Sheng Y."/>
            <person name="Liu T."/>
            <person name="Pan Y.S."/>
            <person name="Xia L.Y."/>
            <person name="Li J."/>
            <person name="Zhao F."/>
            <person name="Cao W.C."/>
        </authorList>
    </citation>
    <scope>NUCLEOTIDE SEQUENCE [LARGE SCALE GENOMIC DNA]</scope>
    <source>
        <strain evidence="1">Iper-2018</strain>
    </source>
</reference>